<sequence>MSGQLGMWPEGQLYPEGGVGRQSFRASIAREMRYLLAISTDAGLPGKLGQSGVAHSLGVCLIEDWNMARGSKAGKSRTNAGAMPVFVDIKLSAEDRVVFLAWCSSDTDQVEYLQRFADTGYRVGVSWSGEHQSYTVSVTCRDEESPNNGLCMTSFAKSLSQGIALAWFKHNVVSECEWRGFVPPQEELFG</sequence>
<proteinExistence type="predicted"/>
<accession>A0A0H5Q2Q5</accession>
<evidence type="ECO:0000313" key="1">
    <source>
        <dbReference type="EMBL" id="CRY95699.1"/>
    </source>
</evidence>
<dbReference type="AlphaFoldDB" id="A0A0H5Q2Q5"/>
<dbReference type="EMBL" id="LN853347">
    <property type="protein sequence ID" value="CRY95699.1"/>
    <property type="molecule type" value="Genomic_DNA"/>
</dbReference>
<name>A0A0H5Q2Q5_9ZZZZ</name>
<reference evidence="1" key="2">
    <citation type="submission" date="2015-07" db="EMBL/GenBank/DDBJ databases">
        <title>Plasmids, circular viruses and viroids from rat gut.</title>
        <authorList>
            <person name="Jorgensen T.J."/>
            <person name="Hansen M.A."/>
            <person name="Xu Z."/>
            <person name="Tabak M.A."/>
            <person name="Sorensen S.J."/>
            <person name="Hansen L.H."/>
        </authorList>
    </citation>
    <scope>NUCLEOTIDE SEQUENCE</scope>
    <source>
        <strain evidence="1">RGRH0736</strain>
    </source>
</reference>
<organism evidence="1">
    <name type="scientific">uncultured prokaryote</name>
    <dbReference type="NCBI Taxonomy" id="198431"/>
    <lineage>
        <taxon>unclassified sequences</taxon>
        <taxon>environmental samples</taxon>
    </lineage>
</organism>
<protein>
    <submittedName>
        <fullName evidence="1">Uncharacterized protein</fullName>
    </submittedName>
</protein>
<reference evidence="1" key="1">
    <citation type="submission" date="2015-06" db="EMBL/GenBank/DDBJ databases">
        <authorList>
            <person name="Joergensen T."/>
        </authorList>
    </citation>
    <scope>NUCLEOTIDE SEQUENCE</scope>
    <source>
        <strain evidence="1">RGRH0736</strain>
    </source>
</reference>